<sequence>MIMVQKPVHLLSSPMSHRRHPSAPPAVLVQSTRTPGLLSLSKPAHPTPVRQQQHQQQQRIPRSAKGKAGNGRSPQLTQAQAQPIEDAKKPAARKDDVAAKSLAPSTTTSQSAGRKNNNNNHKRSSLQPQPTNLPSQAEVSPASKRITPIRSQSLHIRDSLSSDPFLVNNHSDSDSDAAPPTPSKPAPVRPSPKLTSRPTGKLARRRQNAPDAPSTPTPARAVPVSRAQAKTGRDSTHPALNLSRSVPTVSSMSTRVQASRPAFPVCDDLTDAEDDLFAPSTPMRAKVDPATTWQQSLAFDDGPRTAPLSSAFGGFPFYPKTSTPTPDRKRRHFRSPSEGVFNMSMDDDNSFSSSSSSSDASEELKAMVGLLPRRIPSATSTPGLSSSAKKQRPVFFASSKFQNSPSPDELPAPAFGF</sequence>
<proteinExistence type="predicted"/>
<reference evidence="1" key="2">
    <citation type="journal article" date="2022" name="New Phytol.">
        <title>Evolutionary transition to the ectomycorrhizal habit in the genomes of a hyperdiverse lineage of mushroom-forming fungi.</title>
        <authorList>
            <person name="Looney B."/>
            <person name="Miyauchi S."/>
            <person name="Morin E."/>
            <person name="Drula E."/>
            <person name="Courty P.E."/>
            <person name="Kohler A."/>
            <person name="Kuo A."/>
            <person name="LaButti K."/>
            <person name="Pangilinan J."/>
            <person name="Lipzen A."/>
            <person name="Riley R."/>
            <person name="Andreopoulos W."/>
            <person name="He G."/>
            <person name="Johnson J."/>
            <person name="Nolan M."/>
            <person name="Tritt A."/>
            <person name="Barry K.W."/>
            <person name="Grigoriev I.V."/>
            <person name="Nagy L.G."/>
            <person name="Hibbett D."/>
            <person name="Henrissat B."/>
            <person name="Matheny P.B."/>
            <person name="Labbe J."/>
            <person name="Martin F.M."/>
        </authorList>
    </citation>
    <scope>NUCLEOTIDE SEQUENCE</scope>
    <source>
        <strain evidence="1">FP105234-sp</strain>
    </source>
</reference>
<dbReference type="Proteomes" id="UP000814033">
    <property type="component" value="Unassembled WGS sequence"/>
</dbReference>
<reference evidence="1" key="1">
    <citation type="submission" date="2021-02" db="EMBL/GenBank/DDBJ databases">
        <authorList>
            <consortium name="DOE Joint Genome Institute"/>
            <person name="Ahrendt S."/>
            <person name="Looney B.P."/>
            <person name="Miyauchi S."/>
            <person name="Morin E."/>
            <person name="Drula E."/>
            <person name="Courty P.E."/>
            <person name="Chicoki N."/>
            <person name="Fauchery L."/>
            <person name="Kohler A."/>
            <person name="Kuo A."/>
            <person name="Labutti K."/>
            <person name="Pangilinan J."/>
            <person name="Lipzen A."/>
            <person name="Riley R."/>
            <person name="Andreopoulos W."/>
            <person name="He G."/>
            <person name="Johnson J."/>
            <person name="Barry K.W."/>
            <person name="Grigoriev I.V."/>
            <person name="Nagy L."/>
            <person name="Hibbett D."/>
            <person name="Henrissat B."/>
            <person name="Matheny P.B."/>
            <person name="Labbe J."/>
            <person name="Martin F."/>
        </authorList>
    </citation>
    <scope>NUCLEOTIDE SEQUENCE</scope>
    <source>
        <strain evidence="1">FP105234-sp</strain>
    </source>
</reference>
<dbReference type="EMBL" id="MU275876">
    <property type="protein sequence ID" value="KAI0049171.1"/>
    <property type="molecule type" value="Genomic_DNA"/>
</dbReference>
<accession>A0ACB8S007</accession>
<organism evidence="1 2">
    <name type="scientific">Auriscalpium vulgare</name>
    <dbReference type="NCBI Taxonomy" id="40419"/>
    <lineage>
        <taxon>Eukaryota</taxon>
        <taxon>Fungi</taxon>
        <taxon>Dikarya</taxon>
        <taxon>Basidiomycota</taxon>
        <taxon>Agaricomycotina</taxon>
        <taxon>Agaricomycetes</taxon>
        <taxon>Russulales</taxon>
        <taxon>Auriscalpiaceae</taxon>
        <taxon>Auriscalpium</taxon>
    </lineage>
</organism>
<keyword evidence="2" id="KW-1185">Reference proteome</keyword>
<comment type="caution">
    <text evidence="1">The sequence shown here is derived from an EMBL/GenBank/DDBJ whole genome shotgun (WGS) entry which is preliminary data.</text>
</comment>
<evidence type="ECO:0000313" key="2">
    <source>
        <dbReference type="Proteomes" id="UP000814033"/>
    </source>
</evidence>
<name>A0ACB8S007_9AGAM</name>
<evidence type="ECO:0000313" key="1">
    <source>
        <dbReference type="EMBL" id="KAI0049171.1"/>
    </source>
</evidence>
<protein>
    <submittedName>
        <fullName evidence="1">Uncharacterized protein</fullName>
    </submittedName>
</protein>
<gene>
    <name evidence="1" type="ORF">FA95DRAFT_1489757</name>
</gene>